<sequence>MTTHKMPHPAGSKLKLILPVAAVVALLAAARYFQVQELLKTALDWIAGLGAWGYLIFLLIYVLACVAFIPGAILTLGAGAIYGVVQGSILVSCSATLGATAAFLVGRYFARDLVARRIEGNPRFKAIDDAVGREGWKIVGLTRLSPVFPFNLLNYAYGLTKVSLRDYFFASWIGMIPGTIMYVYIGSLAGSLARLGAEGRARTPGEWALYLVGLVATVVVTIFVTRIAKKALEQKVEK</sequence>
<feature type="transmembrane region" description="Helical" evidence="6">
    <location>
        <begin position="207"/>
        <end position="228"/>
    </location>
</feature>
<keyword evidence="4 6" id="KW-1133">Transmembrane helix</keyword>
<feature type="transmembrane region" description="Helical" evidence="6">
    <location>
        <begin position="167"/>
        <end position="187"/>
    </location>
</feature>
<evidence type="ECO:0000256" key="5">
    <source>
        <dbReference type="ARBA" id="ARBA00023136"/>
    </source>
</evidence>
<dbReference type="InterPro" id="IPR032816">
    <property type="entry name" value="VTT_dom"/>
</dbReference>
<evidence type="ECO:0000256" key="6">
    <source>
        <dbReference type="RuleBase" id="RU366058"/>
    </source>
</evidence>
<reference evidence="8 9" key="2">
    <citation type="journal article" date="2021" name="Int. J. Syst. Evol. Microbiol.">
        <title>Isolation and Polyphasic Characterization of Desulfuromonas versatilis sp. Nov., an Electrogenic Bacteria Capable of Versatile Metabolism Isolated from a Graphene Oxide-Reducing Enrichment Culture.</title>
        <authorList>
            <person name="Xie L."/>
            <person name="Yoshida N."/>
            <person name="Ishii S."/>
            <person name="Meng L."/>
        </authorList>
    </citation>
    <scope>NUCLEOTIDE SEQUENCE [LARGE SCALE GENOMIC DNA]</scope>
    <source>
        <strain evidence="8 9">NIT-T3</strain>
    </source>
</reference>
<feature type="domain" description="VTT" evidence="7">
    <location>
        <begin position="69"/>
        <end position="187"/>
    </location>
</feature>
<dbReference type="PANTHER" id="PTHR12677:SF59">
    <property type="entry name" value="GOLGI APPARATUS MEMBRANE PROTEIN TVP38-RELATED"/>
    <property type="match status" value="1"/>
</dbReference>
<dbReference type="Pfam" id="PF09335">
    <property type="entry name" value="VTT_dom"/>
    <property type="match status" value="1"/>
</dbReference>
<evidence type="ECO:0000256" key="2">
    <source>
        <dbReference type="ARBA" id="ARBA00022475"/>
    </source>
</evidence>
<proteinExistence type="inferred from homology"/>
<feature type="transmembrane region" description="Helical" evidence="6">
    <location>
        <begin position="16"/>
        <end position="33"/>
    </location>
</feature>
<organism evidence="8 9">
    <name type="scientific">Desulfuromonas versatilis</name>
    <dbReference type="NCBI Taxonomy" id="2802975"/>
    <lineage>
        <taxon>Bacteria</taxon>
        <taxon>Pseudomonadati</taxon>
        <taxon>Thermodesulfobacteriota</taxon>
        <taxon>Desulfuromonadia</taxon>
        <taxon>Desulfuromonadales</taxon>
        <taxon>Desulfuromonadaceae</taxon>
        <taxon>Desulfuromonas</taxon>
    </lineage>
</organism>
<dbReference type="RefSeq" id="WP_221249118.1">
    <property type="nucleotide sequence ID" value="NZ_AP024355.1"/>
</dbReference>
<keyword evidence="3 6" id="KW-0812">Transmembrane</keyword>
<comment type="subcellular location">
    <subcellularLocation>
        <location evidence="1 6">Cell membrane</location>
        <topology evidence="1 6">Multi-pass membrane protein</topology>
    </subcellularLocation>
</comment>
<feature type="transmembrane region" description="Helical" evidence="6">
    <location>
        <begin position="89"/>
        <end position="110"/>
    </location>
</feature>
<keyword evidence="9" id="KW-1185">Reference proteome</keyword>
<evidence type="ECO:0000313" key="9">
    <source>
        <dbReference type="Proteomes" id="UP001319827"/>
    </source>
</evidence>
<keyword evidence="5 6" id="KW-0472">Membrane</keyword>
<reference evidence="8 9" key="1">
    <citation type="journal article" date="2016" name="C (Basel)">
        <title>Selective Growth of and Electricity Production by Marine Exoelectrogenic Bacteria in Self-Aggregated Hydrogel of Microbially Reduced Graphene Oxide.</title>
        <authorList>
            <person name="Yoshida N."/>
            <person name="Goto Y."/>
            <person name="Miyata Y."/>
        </authorList>
    </citation>
    <scope>NUCLEOTIDE SEQUENCE [LARGE SCALE GENOMIC DNA]</scope>
    <source>
        <strain evidence="8 9">NIT-T3</strain>
    </source>
</reference>
<feature type="transmembrane region" description="Helical" evidence="6">
    <location>
        <begin position="45"/>
        <end position="69"/>
    </location>
</feature>
<name>A0ABM8HUW4_9BACT</name>
<evidence type="ECO:0000256" key="1">
    <source>
        <dbReference type="ARBA" id="ARBA00004651"/>
    </source>
</evidence>
<dbReference type="EMBL" id="AP024355">
    <property type="protein sequence ID" value="BCR05711.1"/>
    <property type="molecule type" value="Genomic_DNA"/>
</dbReference>
<evidence type="ECO:0000259" key="7">
    <source>
        <dbReference type="Pfam" id="PF09335"/>
    </source>
</evidence>
<evidence type="ECO:0000256" key="3">
    <source>
        <dbReference type="ARBA" id="ARBA00022692"/>
    </source>
</evidence>
<evidence type="ECO:0000256" key="4">
    <source>
        <dbReference type="ARBA" id="ARBA00022989"/>
    </source>
</evidence>
<comment type="similarity">
    <text evidence="6">Belongs to the TVP38/TMEM64 family.</text>
</comment>
<protein>
    <recommendedName>
        <fullName evidence="6">TVP38/TMEM64 family membrane protein</fullName>
    </recommendedName>
</protein>
<dbReference type="PANTHER" id="PTHR12677">
    <property type="entry name" value="GOLGI APPARATUS MEMBRANE PROTEIN TVP38-RELATED"/>
    <property type="match status" value="1"/>
</dbReference>
<dbReference type="Proteomes" id="UP001319827">
    <property type="component" value="Chromosome"/>
</dbReference>
<accession>A0ABM8HUW4</accession>
<gene>
    <name evidence="8" type="ORF">DESUT3_27800</name>
</gene>
<dbReference type="InterPro" id="IPR015414">
    <property type="entry name" value="TMEM64"/>
</dbReference>
<evidence type="ECO:0000313" key="8">
    <source>
        <dbReference type="EMBL" id="BCR05711.1"/>
    </source>
</evidence>
<keyword evidence="2 6" id="KW-1003">Cell membrane</keyword>